<keyword evidence="1" id="KW-0472">Membrane</keyword>
<organism evidence="2">
    <name type="scientific">Rhizophora mucronata</name>
    <name type="common">Asiatic mangrove</name>
    <dbReference type="NCBI Taxonomy" id="61149"/>
    <lineage>
        <taxon>Eukaryota</taxon>
        <taxon>Viridiplantae</taxon>
        <taxon>Streptophyta</taxon>
        <taxon>Embryophyta</taxon>
        <taxon>Tracheophyta</taxon>
        <taxon>Spermatophyta</taxon>
        <taxon>Magnoliopsida</taxon>
        <taxon>eudicotyledons</taxon>
        <taxon>Gunneridae</taxon>
        <taxon>Pentapetalae</taxon>
        <taxon>rosids</taxon>
        <taxon>fabids</taxon>
        <taxon>Malpighiales</taxon>
        <taxon>Rhizophoraceae</taxon>
        <taxon>Rhizophora</taxon>
    </lineage>
</organism>
<protein>
    <submittedName>
        <fullName evidence="2">Uncharacterized protein</fullName>
    </submittedName>
</protein>
<reference evidence="2" key="1">
    <citation type="submission" date="2018-02" db="EMBL/GenBank/DDBJ databases">
        <title>Rhizophora mucronata_Transcriptome.</title>
        <authorList>
            <person name="Meera S.P."/>
            <person name="Sreeshan A."/>
            <person name="Augustine A."/>
        </authorList>
    </citation>
    <scope>NUCLEOTIDE SEQUENCE</scope>
    <source>
        <tissue evidence="2">Leaf</tissue>
    </source>
</reference>
<accession>A0A2P2KM38</accession>
<dbReference type="AlphaFoldDB" id="A0A2P2KM38"/>
<proteinExistence type="predicted"/>
<name>A0A2P2KM38_RHIMU</name>
<keyword evidence="1" id="KW-0812">Transmembrane</keyword>
<dbReference type="EMBL" id="GGEC01026300">
    <property type="protein sequence ID" value="MBX06784.1"/>
    <property type="molecule type" value="Transcribed_RNA"/>
</dbReference>
<keyword evidence="1" id="KW-1133">Transmembrane helix</keyword>
<sequence>MLSKYSFALSGGTSLNHSRSMLPCSVTSLSRKSFIRSASKLFIPRSLIVSAISLTSAHLTASQSNESIVFADLSLFPPFASACFLKESQSMSSFISFPTLLLFAFLAAIISLSSLVLEKAFSVESDSAEFCGFFLCIFSALVLSITSRVSLDSFSSLPTHLI</sequence>
<evidence type="ECO:0000313" key="2">
    <source>
        <dbReference type="EMBL" id="MBX06784.1"/>
    </source>
</evidence>
<evidence type="ECO:0000256" key="1">
    <source>
        <dbReference type="SAM" id="Phobius"/>
    </source>
</evidence>
<feature type="transmembrane region" description="Helical" evidence="1">
    <location>
        <begin position="97"/>
        <end position="115"/>
    </location>
</feature>
<feature type="transmembrane region" description="Helical" evidence="1">
    <location>
        <begin position="127"/>
        <end position="146"/>
    </location>
</feature>